<dbReference type="PANTHER" id="PTHR23531:SF1">
    <property type="entry name" value="QUINOLENE RESISTANCE PROTEIN NORA"/>
    <property type="match status" value="1"/>
</dbReference>
<feature type="transmembrane region" description="Helical" evidence="6">
    <location>
        <begin position="397"/>
        <end position="415"/>
    </location>
</feature>
<proteinExistence type="predicted"/>
<dbReference type="RefSeq" id="WP_162229708.1">
    <property type="nucleotide sequence ID" value="NZ_WMHZ01000011.1"/>
</dbReference>
<evidence type="ECO:0000256" key="4">
    <source>
        <dbReference type="ARBA" id="ARBA00023136"/>
    </source>
</evidence>
<protein>
    <submittedName>
        <fullName evidence="8">MFS transporter</fullName>
    </submittedName>
</protein>
<evidence type="ECO:0000256" key="3">
    <source>
        <dbReference type="ARBA" id="ARBA00022989"/>
    </source>
</evidence>
<feature type="transmembrane region" description="Helical" evidence="6">
    <location>
        <begin position="104"/>
        <end position="122"/>
    </location>
</feature>
<dbReference type="Pfam" id="PF07690">
    <property type="entry name" value="MFS_1"/>
    <property type="match status" value="1"/>
</dbReference>
<comment type="caution">
    <text evidence="8">The sequence shown here is derived from an EMBL/GenBank/DDBJ whole genome shotgun (WGS) entry which is preliminary data.</text>
</comment>
<keyword evidence="2 6" id="KW-0812">Transmembrane</keyword>
<dbReference type="SUPFAM" id="SSF103473">
    <property type="entry name" value="MFS general substrate transporter"/>
    <property type="match status" value="1"/>
</dbReference>
<feature type="transmembrane region" description="Helical" evidence="6">
    <location>
        <begin position="332"/>
        <end position="358"/>
    </location>
</feature>
<dbReference type="EMBL" id="WMHZ01000011">
    <property type="protein sequence ID" value="NDO78362.1"/>
    <property type="molecule type" value="Genomic_DNA"/>
</dbReference>
<evidence type="ECO:0000256" key="6">
    <source>
        <dbReference type="SAM" id="Phobius"/>
    </source>
</evidence>
<feature type="transmembrane region" description="Helical" evidence="6">
    <location>
        <begin position="370"/>
        <end position="391"/>
    </location>
</feature>
<feature type="transmembrane region" description="Helical" evidence="6">
    <location>
        <begin position="134"/>
        <end position="154"/>
    </location>
</feature>
<dbReference type="PANTHER" id="PTHR23531">
    <property type="entry name" value="QUINOLENE RESISTANCE PROTEIN NORA"/>
    <property type="match status" value="1"/>
</dbReference>
<dbReference type="InterPro" id="IPR020846">
    <property type="entry name" value="MFS_dom"/>
</dbReference>
<comment type="subcellular location">
    <subcellularLocation>
        <location evidence="1">Cell membrane</location>
        <topology evidence="1">Multi-pass membrane protein</topology>
    </subcellularLocation>
</comment>
<dbReference type="InterPro" id="IPR036259">
    <property type="entry name" value="MFS_trans_sf"/>
</dbReference>
<dbReference type="GO" id="GO:0005886">
    <property type="term" value="C:plasma membrane"/>
    <property type="evidence" value="ECO:0007669"/>
    <property type="project" value="UniProtKB-SubCell"/>
</dbReference>
<feature type="transmembrane region" description="Helical" evidence="6">
    <location>
        <begin position="40"/>
        <end position="65"/>
    </location>
</feature>
<evidence type="ECO:0000313" key="9">
    <source>
        <dbReference type="Proteomes" id="UP000471026"/>
    </source>
</evidence>
<evidence type="ECO:0000313" key="8">
    <source>
        <dbReference type="EMBL" id="NDO78362.1"/>
    </source>
</evidence>
<feature type="transmembrane region" description="Helical" evidence="6">
    <location>
        <begin position="308"/>
        <end position="326"/>
    </location>
</feature>
<accession>A0A6N9QYN0</accession>
<name>A0A6N9QYN0_9MICC</name>
<gene>
    <name evidence="8" type="ORF">GKZ75_09040</name>
</gene>
<sequence>MSRDTKAPVPTGQTPAVAPGVQPAPATAAVREPLLTPTFVLAWVVNFFQYLIFYILVTTMALYAVRSFAASDAVSGFASSAFVVGATLARLVSGYLVDVLGRRRMLLIALVVVVIACALYLPAGSLPLLITVRIVHGFGYAFASTATMTIAQSVIPASRRGEGTGYFALGATLATAIGPALGLFLVGSFDYTWMFWTMLVTAVLGLVLGLFLREPLAQREARAQAAHDKTRTRFSLSDVAHPAVLPIGCFMLLVGLCYAGVITYLNAYAVDRGVTTGAGLFFLAYAVAMLIMRFVLGRVQDQRGDNVVVYLGLICFAVALGILAVAHQDWQVVVAGAMTGLGYGTLMPASQAIAVSAVPPHKLGTGISTLLLLMDVGVGLGPIALGILLSATGFGTMYTVLAVVVVLAAVFYYAVHGRHDVAKHGRLVASEQ</sequence>
<dbReference type="GO" id="GO:0022857">
    <property type="term" value="F:transmembrane transporter activity"/>
    <property type="evidence" value="ECO:0007669"/>
    <property type="project" value="InterPro"/>
</dbReference>
<dbReference type="InterPro" id="IPR005829">
    <property type="entry name" value="Sugar_transporter_CS"/>
</dbReference>
<reference evidence="8 9" key="1">
    <citation type="submission" date="2019-11" db="EMBL/GenBank/DDBJ databases">
        <title>Draft genome sequence of Kocuria indica DP-K7, a methyl red degrading Actinobacterium.</title>
        <authorList>
            <person name="Kumaran S."/>
            <person name="Tischler D."/>
            <person name="Ngo A.C.R."/>
            <person name="Schultes F."/>
        </authorList>
    </citation>
    <scope>NUCLEOTIDE SEQUENCE [LARGE SCALE GENOMIC DNA]</scope>
    <source>
        <strain evidence="8 9">DP-K7</strain>
    </source>
</reference>
<feature type="transmembrane region" description="Helical" evidence="6">
    <location>
        <begin position="77"/>
        <end position="97"/>
    </location>
</feature>
<feature type="region of interest" description="Disordered" evidence="5">
    <location>
        <begin position="1"/>
        <end position="21"/>
    </location>
</feature>
<evidence type="ECO:0000259" key="7">
    <source>
        <dbReference type="PROSITE" id="PS50850"/>
    </source>
</evidence>
<feature type="domain" description="Major facilitator superfamily (MFS) profile" evidence="7">
    <location>
        <begin position="38"/>
        <end position="420"/>
    </location>
</feature>
<feature type="transmembrane region" description="Helical" evidence="6">
    <location>
        <begin position="166"/>
        <end position="187"/>
    </location>
</feature>
<dbReference type="InterPro" id="IPR052714">
    <property type="entry name" value="MFS_Exporter"/>
</dbReference>
<evidence type="ECO:0000256" key="1">
    <source>
        <dbReference type="ARBA" id="ARBA00004651"/>
    </source>
</evidence>
<evidence type="ECO:0000256" key="5">
    <source>
        <dbReference type="SAM" id="MobiDB-lite"/>
    </source>
</evidence>
<organism evidence="8 9">
    <name type="scientific">Kocuria marina subsp. indica</name>
    <dbReference type="NCBI Taxonomy" id="1049583"/>
    <lineage>
        <taxon>Bacteria</taxon>
        <taxon>Bacillati</taxon>
        <taxon>Actinomycetota</taxon>
        <taxon>Actinomycetes</taxon>
        <taxon>Micrococcales</taxon>
        <taxon>Micrococcaceae</taxon>
        <taxon>Kocuria</taxon>
    </lineage>
</organism>
<dbReference type="CDD" id="cd17489">
    <property type="entry name" value="MFS_YfcJ_like"/>
    <property type="match status" value="1"/>
</dbReference>
<feature type="transmembrane region" description="Helical" evidence="6">
    <location>
        <begin position="277"/>
        <end position="296"/>
    </location>
</feature>
<dbReference type="Gene3D" id="1.20.1250.20">
    <property type="entry name" value="MFS general substrate transporter like domains"/>
    <property type="match status" value="1"/>
</dbReference>
<evidence type="ECO:0000256" key="2">
    <source>
        <dbReference type="ARBA" id="ARBA00022692"/>
    </source>
</evidence>
<feature type="transmembrane region" description="Helical" evidence="6">
    <location>
        <begin position="243"/>
        <end position="265"/>
    </location>
</feature>
<dbReference type="InterPro" id="IPR011701">
    <property type="entry name" value="MFS"/>
</dbReference>
<keyword evidence="4 6" id="KW-0472">Membrane</keyword>
<keyword evidence="3 6" id="KW-1133">Transmembrane helix</keyword>
<feature type="transmembrane region" description="Helical" evidence="6">
    <location>
        <begin position="193"/>
        <end position="212"/>
    </location>
</feature>
<dbReference type="Proteomes" id="UP000471026">
    <property type="component" value="Unassembled WGS sequence"/>
</dbReference>
<dbReference type="AlphaFoldDB" id="A0A6N9QYN0"/>
<dbReference type="PROSITE" id="PS00216">
    <property type="entry name" value="SUGAR_TRANSPORT_1"/>
    <property type="match status" value="1"/>
</dbReference>
<dbReference type="PROSITE" id="PS50850">
    <property type="entry name" value="MFS"/>
    <property type="match status" value="1"/>
</dbReference>